<evidence type="ECO:0000256" key="16">
    <source>
        <dbReference type="HAMAP-Rule" id="MF_01274"/>
    </source>
</evidence>
<evidence type="ECO:0000256" key="2">
    <source>
        <dbReference type="ARBA" id="ARBA00001958"/>
    </source>
</evidence>
<dbReference type="UniPathway" id="UPA00241">
    <property type="reaction ID" value="UER00352"/>
</dbReference>
<dbReference type="GO" id="GO:0004594">
    <property type="term" value="F:pantothenate kinase activity"/>
    <property type="evidence" value="ECO:0007669"/>
    <property type="project" value="UniProtKB-UniRule"/>
</dbReference>
<dbReference type="SUPFAM" id="SSF53067">
    <property type="entry name" value="Actin-like ATPase domain"/>
    <property type="match status" value="2"/>
</dbReference>
<feature type="binding site" evidence="16">
    <location>
        <begin position="100"/>
        <end position="103"/>
    </location>
    <ligand>
        <name>substrate</name>
    </ligand>
</feature>
<dbReference type="Gene3D" id="3.30.420.40">
    <property type="match status" value="2"/>
</dbReference>
<dbReference type="PANTHER" id="PTHR34265:SF1">
    <property type="entry name" value="TYPE III PANTOTHENATE KINASE"/>
    <property type="match status" value="1"/>
</dbReference>
<evidence type="ECO:0000256" key="9">
    <source>
        <dbReference type="ARBA" id="ARBA00022741"/>
    </source>
</evidence>
<dbReference type="Pfam" id="PF03309">
    <property type="entry name" value="Pan_kinase"/>
    <property type="match status" value="1"/>
</dbReference>
<evidence type="ECO:0000256" key="5">
    <source>
        <dbReference type="ARBA" id="ARBA00011738"/>
    </source>
</evidence>
<dbReference type="HAMAP" id="MF_01274">
    <property type="entry name" value="Pantothen_kinase_3"/>
    <property type="match status" value="1"/>
</dbReference>
<evidence type="ECO:0000313" key="17">
    <source>
        <dbReference type="EMBL" id="PWN57715.1"/>
    </source>
</evidence>
<organism evidence="17 18">
    <name type="scientific">Abyssibacter profundi</name>
    <dbReference type="NCBI Taxonomy" id="2182787"/>
    <lineage>
        <taxon>Bacteria</taxon>
        <taxon>Pseudomonadati</taxon>
        <taxon>Pseudomonadota</taxon>
        <taxon>Gammaproteobacteria</taxon>
        <taxon>Chromatiales</taxon>
        <taxon>Oceanococcaceae</taxon>
        <taxon>Abyssibacter</taxon>
    </lineage>
</organism>
<comment type="catalytic activity">
    <reaction evidence="1 16">
        <text>(R)-pantothenate + ATP = (R)-4'-phosphopantothenate + ADP + H(+)</text>
        <dbReference type="Rhea" id="RHEA:16373"/>
        <dbReference type="ChEBI" id="CHEBI:10986"/>
        <dbReference type="ChEBI" id="CHEBI:15378"/>
        <dbReference type="ChEBI" id="CHEBI:29032"/>
        <dbReference type="ChEBI" id="CHEBI:30616"/>
        <dbReference type="ChEBI" id="CHEBI:456216"/>
        <dbReference type="EC" id="2.7.1.33"/>
    </reaction>
</comment>
<feature type="active site" description="Proton acceptor" evidence="16">
    <location>
        <position position="102"/>
    </location>
</feature>
<accession>A0A363UQC1</accession>
<comment type="pathway">
    <text evidence="4 16">Cofactor biosynthesis; coenzyme A biosynthesis; CoA from (R)-pantothenate: step 1/5.</text>
</comment>
<evidence type="ECO:0000256" key="14">
    <source>
        <dbReference type="ARBA" id="ARBA00038036"/>
    </source>
</evidence>
<feature type="binding site" evidence="16">
    <location>
        <begin position="6"/>
        <end position="13"/>
    </location>
    <ligand>
        <name>ATP</name>
        <dbReference type="ChEBI" id="CHEBI:30616"/>
    </ligand>
</feature>
<evidence type="ECO:0000256" key="6">
    <source>
        <dbReference type="ARBA" id="ARBA00012102"/>
    </source>
</evidence>
<evidence type="ECO:0000256" key="3">
    <source>
        <dbReference type="ARBA" id="ARBA00004496"/>
    </source>
</evidence>
<dbReference type="AlphaFoldDB" id="A0A363UQC1"/>
<dbReference type="CDD" id="cd24015">
    <property type="entry name" value="ASKHA_NBD_PanK-III"/>
    <property type="match status" value="1"/>
</dbReference>
<evidence type="ECO:0000256" key="10">
    <source>
        <dbReference type="ARBA" id="ARBA00022777"/>
    </source>
</evidence>
<keyword evidence="18" id="KW-1185">Reference proteome</keyword>
<dbReference type="OrthoDB" id="9781305at2"/>
<feature type="binding site" evidence="16">
    <location>
        <position position="121"/>
    </location>
    <ligand>
        <name>K(+)</name>
        <dbReference type="ChEBI" id="CHEBI:29103"/>
    </ligand>
</feature>
<keyword evidence="12 16" id="KW-0630">Potassium</keyword>
<dbReference type="InterPro" id="IPR043129">
    <property type="entry name" value="ATPase_NBD"/>
</dbReference>
<comment type="subunit">
    <text evidence="5 16">Homodimer.</text>
</comment>
<evidence type="ECO:0000256" key="4">
    <source>
        <dbReference type="ARBA" id="ARBA00005225"/>
    </source>
</evidence>
<dbReference type="EC" id="2.7.1.33" evidence="6 16"/>
<comment type="cofactor">
    <cofactor evidence="2">
        <name>K(+)</name>
        <dbReference type="ChEBI" id="CHEBI:29103"/>
    </cofactor>
</comment>
<sequence>MIWLLDLGNTRAKAGSWHQGQLVRLQAGCWGPEGPAAVLDRLAPAERPTAIWVSSVAGSQVQAAVIDWARGRDWPSPHFARSTAEALGVRCAYADPSRLGVDRWMVVLAAAATGRDALIVDAGTACTVDAVTADGRHLGGLILPGVALARSALNQRTQFLAEDVVTTPLPVVGNDTNPAVTVGAVHALLGAIARVQAGLGQSSDWHDPLCVLTGGEARLLAPHLPGGWLERPHYVLEGLARLAVAADETGDIG</sequence>
<protein>
    <recommendedName>
        <fullName evidence="15 16">Type III pantothenate kinase</fullName>
        <ecNumber evidence="6 16">2.7.1.33</ecNumber>
    </recommendedName>
    <alternativeName>
        <fullName evidence="16">PanK-III</fullName>
    </alternativeName>
    <alternativeName>
        <fullName evidence="16">Pantothenic acid kinase</fullName>
    </alternativeName>
</protein>
<comment type="similarity">
    <text evidence="14 16">Belongs to the type III pantothenate kinase family.</text>
</comment>
<evidence type="ECO:0000256" key="1">
    <source>
        <dbReference type="ARBA" id="ARBA00001206"/>
    </source>
</evidence>
<keyword evidence="16" id="KW-0479">Metal-binding</keyword>
<dbReference type="EMBL" id="QEQK01000001">
    <property type="protein sequence ID" value="PWN57715.1"/>
    <property type="molecule type" value="Genomic_DNA"/>
</dbReference>
<evidence type="ECO:0000256" key="8">
    <source>
        <dbReference type="ARBA" id="ARBA00022679"/>
    </source>
</evidence>
<evidence type="ECO:0000256" key="13">
    <source>
        <dbReference type="ARBA" id="ARBA00022993"/>
    </source>
</evidence>
<dbReference type="GO" id="GO:0005737">
    <property type="term" value="C:cytoplasm"/>
    <property type="evidence" value="ECO:0007669"/>
    <property type="project" value="UniProtKB-SubCell"/>
</dbReference>
<feature type="binding site" evidence="16">
    <location>
        <position position="176"/>
    </location>
    <ligand>
        <name>substrate</name>
    </ligand>
</feature>
<evidence type="ECO:0000256" key="15">
    <source>
        <dbReference type="ARBA" id="ARBA00040883"/>
    </source>
</evidence>
<comment type="function">
    <text evidence="16">Catalyzes the phosphorylation of pantothenate (Pan), the first step in CoA biosynthesis.</text>
</comment>
<evidence type="ECO:0000256" key="7">
    <source>
        <dbReference type="ARBA" id="ARBA00022490"/>
    </source>
</evidence>
<keyword evidence="8 16" id="KW-0808">Transferase</keyword>
<dbReference type="GO" id="GO:0005524">
    <property type="term" value="F:ATP binding"/>
    <property type="evidence" value="ECO:0007669"/>
    <property type="project" value="UniProtKB-UniRule"/>
</dbReference>
<evidence type="ECO:0000313" key="18">
    <source>
        <dbReference type="Proteomes" id="UP000251800"/>
    </source>
</evidence>
<keyword evidence="13 16" id="KW-0173">Coenzyme A biosynthesis</keyword>
<dbReference type="PANTHER" id="PTHR34265">
    <property type="entry name" value="TYPE III PANTOTHENATE KINASE"/>
    <property type="match status" value="1"/>
</dbReference>
<dbReference type="InterPro" id="IPR004619">
    <property type="entry name" value="Type_III_PanK"/>
</dbReference>
<keyword evidence="11 16" id="KW-0067">ATP-binding</keyword>
<comment type="caution">
    <text evidence="17">The sequence shown here is derived from an EMBL/GenBank/DDBJ whole genome shotgun (WGS) entry which is preliminary data.</text>
</comment>
<dbReference type="NCBIfam" id="TIGR00671">
    <property type="entry name" value="baf"/>
    <property type="match status" value="1"/>
</dbReference>
<keyword evidence="7 16" id="KW-0963">Cytoplasm</keyword>
<comment type="subcellular location">
    <subcellularLocation>
        <location evidence="3 16">Cytoplasm</location>
    </subcellularLocation>
</comment>
<dbReference type="GO" id="GO:0015937">
    <property type="term" value="P:coenzyme A biosynthetic process"/>
    <property type="evidence" value="ECO:0007669"/>
    <property type="project" value="UniProtKB-UniRule"/>
</dbReference>
<feature type="binding site" evidence="16">
    <location>
        <position position="124"/>
    </location>
    <ligand>
        <name>ATP</name>
        <dbReference type="ChEBI" id="CHEBI:30616"/>
    </ligand>
</feature>
<reference evidence="17 18" key="1">
    <citation type="submission" date="2018-05" db="EMBL/GenBank/DDBJ databases">
        <title>Abyssibacter profundi OUC007T gen. nov., sp. nov, a marine bacterium isolated from seawater of the Mariana Trench.</title>
        <authorList>
            <person name="Zhou S."/>
        </authorList>
    </citation>
    <scope>NUCLEOTIDE SEQUENCE [LARGE SCALE GENOMIC DNA]</scope>
    <source>
        <strain evidence="17 18">OUC007</strain>
    </source>
</reference>
<name>A0A363UQC1_9GAMM</name>
<dbReference type="RefSeq" id="WP_109718571.1">
    <property type="nucleotide sequence ID" value="NZ_QEQK01000001.1"/>
</dbReference>
<gene>
    <name evidence="16" type="primary">coaX</name>
    <name evidence="17" type="ORF">DEH80_00820</name>
</gene>
<dbReference type="GO" id="GO:0046872">
    <property type="term" value="F:metal ion binding"/>
    <property type="evidence" value="ECO:0007669"/>
    <property type="project" value="UniProtKB-KW"/>
</dbReference>
<keyword evidence="9 16" id="KW-0547">Nucleotide-binding</keyword>
<keyword evidence="10 16" id="KW-0418">Kinase</keyword>
<evidence type="ECO:0000256" key="12">
    <source>
        <dbReference type="ARBA" id="ARBA00022958"/>
    </source>
</evidence>
<dbReference type="Proteomes" id="UP000251800">
    <property type="component" value="Unassembled WGS sequence"/>
</dbReference>
<proteinExistence type="inferred from homology"/>
<comment type="cofactor">
    <cofactor evidence="16">
        <name>NH4(+)</name>
        <dbReference type="ChEBI" id="CHEBI:28938"/>
    </cofactor>
    <cofactor evidence="16">
        <name>K(+)</name>
        <dbReference type="ChEBI" id="CHEBI:29103"/>
    </cofactor>
    <text evidence="16">A monovalent cation. Ammonium or potassium.</text>
</comment>
<feature type="binding site" evidence="16">
    <location>
        <position position="93"/>
    </location>
    <ligand>
        <name>substrate</name>
    </ligand>
</feature>
<evidence type="ECO:0000256" key="11">
    <source>
        <dbReference type="ARBA" id="ARBA00022840"/>
    </source>
</evidence>